<protein>
    <submittedName>
        <fullName evidence="1">13697_t:CDS:1</fullName>
    </submittedName>
</protein>
<proteinExistence type="predicted"/>
<dbReference type="EMBL" id="CAJVQB010010548">
    <property type="protein sequence ID" value="CAG8740921.1"/>
    <property type="molecule type" value="Genomic_DNA"/>
</dbReference>
<dbReference type="CDD" id="cd14733">
    <property type="entry name" value="BACK"/>
    <property type="match status" value="1"/>
</dbReference>
<dbReference type="Proteomes" id="UP000789901">
    <property type="component" value="Unassembled WGS sequence"/>
</dbReference>
<reference evidence="1 2" key="1">
    <citation type="submission" date="2021-06" db="EMBL/GenBank/DDBJ databases">
        <authorList>
            <person name="Kallberg Y."/>
            <person name="Tangrot J."/>
            <person name="Rosling A."/>
        </authorList>
    </citation>
    <scope>NUCLEOTIDE SEQUENCE [LARGE SCALE GENOMIC DNA]</scope>
    <source>
        <strain evidence="1 2">120-4 pot B 10/14</strain>
    </source>
</reference>
<name>A0ABN7V7P9_GIGMA</name>
<comment type="caution">
    <text evidence="1">The sequence shown here is derived from an EMBL/GenBank/DDBJ whole genome shotgun (WGS) entry which is preliminary data.</text>
</comment>
<sequence>MDSYVYTGIFTTDEIHLDIAQKIERYLLKTESAWKFPKDFIAIYKYDFTDLNQFALNHLCKDPRIIFESKDFLKMEESTLINLLKCDSLWLEEKLEAIEIWEYLIKWGIKNTESILNDDLTKWTQTDFIELGKVLHNCIPHIRFSQLSHNKLRLIITQYKNILPDYFLEEIYNYLSDSKPKHNNLPKRGKSVFELEESKISGFVMSMFEKISRFIMSNGVQDVPEIRGLGMGSCIGCGAIKICAGCGELERCGILKYCAEWVHARAAANINAVWAVAN</sequence>
<gene>
    <name evidence="1" type="ORF">GMARGA_LOCUS15371</name>
</gene>
<organism evidence="1 2">
    <name type="scientific">Gigaspora margarita</name>
    <dbReference type="NCBI Taxonomy" id="4874"/>
    <lineage>
        <taxon>Eukaryota</taxon>
        <taxon>Fungi</taxon>
        <taxon>Fungi incertae sedis</taxon>
        <taxon>Mucoromycota</taxon>
        <taxon>Glomeromycotina</taxon>
        <taxon>Glomeromycetes</taxon>
        <taxon>Diversisporales</taxon>
        <taxon>Gigasporaceae</taxon>
        <taxon>Gigaspora</taxon>
    </lineage>
</organism>
<accession>A0ABN7V7P9</accession>
<evidence type="ECO:0000313" key="2">
    <source>
        <dbReference type="Proteomes" id="UP000789901"/>
    </source>
</evidence>
<keyword evidence="2" id="KW-1185">Reference proteome</keyword>
<dbReference type="Gene3D" id="1.25.40.420">
    <property type="match status" value="1"/>
</dbReference>
<evidence type="ECO:0000313" key="1">
    <source>
        <dbReference type="EMBL" id="CAG8740921.1"/>
    </source>
</evidence>